<reference evidence="1" key="2">
    <citation type="journal article" date="2000" name="Genome Res.">
        <title>Normalization and subtraction of cap-trapper-selected cDNAs to prepare full-length cDNA libraries for rapid discovery of new genes.</title>
        <authorList>
            <person name="Carninci P."/>
            <person name="Shibata Y."/>
            <person name="Hayatsu N."/>
            <person name="Sugahara Y."/>
            <person name="Shibata K."/>
            <person name="Itoh M."/>
            <person name="Konno H."/>
            <person name="Okazaki Y."/>
            <person name="Muramatsu M."/>
            <person name="Hayashizaki Y."/>
        </authorList>
    </citation>
    <scope>NUCLEOTIDE SEQUENCE</scope>
    <source>
        <strain evidence="1">C57BL/6J</strain>
    </source>
</reference>
<reference evidence="1" key="8">
    <citation type="journal article" date="2005" name="Science">
        <title>Antisense Transcription in the Mammalian Transcriptome.</title>
        <authorList>
            <consortium name="RIKEN Genome Exploration Research Group and Genome Science Group (Genome Network Project Core Group) and the FANTOM Consortium"/>
        </authorList>
    </citation>
    <scope>NUCLEOTIDE SEQUENCE</scope>
    <source>
        <strain evidence="1">C57BL/6J</strain>
    </source>
</reference>
<dbReference type="AGR" id="MGI:3642542"/>
<accession>Q8C238</accession>
<reference evidence="1" key="3">
    <citation type="journal article" date="2000" name="Genome Res.">
        <title>RIKEN integrated sequence analysis (RISA) system--384-format sequencing pipeline with 384 multicapillary sequencer.</title>
        <authorList>
            <person name="Shibata K."/>
            <person name="Itoh M."/>
            <person name="Aizawa K."/>
            <person name="Nagaoka S."/>
            <person name="Sasaki N."/>
            <person name="Carninci P."/>
            <person name="Konno H."/>
            <person name="Akiyama J."/>
            <person name="Nishi K."/>
            <person name="Kitsunai T."/>
            <person name="Tashiro H."/>
            <person name="Itoh M."/>
            <person name="Sumi N."/>
            <person name="Ishii Y."/>
            <person name="Nakamura S."/>
            <person name="Hazama M."/>
            <person name="Nishine T."/>
            <person name="Harada A."/>
            <person name="Yamamoto R."/>
            <person name="Matsumoto H."/>
            <person name="Sakaguchi S."/>
            <person name="Ikegami T."/>
            <person name="Kashiwagi K."/>
            <person name="Fujiwake S."/>
            <person name="Inoue K."/>
            <person name="Togawa Y."/>
            <person name="Izawa M."/>
            <person name="Ohara E."/>
            <person name="Watahiki M."/>
            <person name="Yoneda Y."/>
            <person name="Ishikawa T."/>
            <person name="Ozawa K."/>
            <person name="Tanaka T."/>
            <person name="Matsuura S."/>
            <person name="Kawai J."/>
            <person name="Okazaki Y."/>
            <person name="Muramatsu M."/>
            <person name="Inoue Y."/>
            <person name="Kira A."/>
            <person name="Hayashizaki Y."/>
        </authorList>
    </citation>
    <scope>NUCLEOTIDE SEQUENCE</scope>
    <source>
        <strain evidence="1">C57BL/6J</strain>
    </source>
</reference>
<gene>
    <name evidence="2" type="primary">Gm10305</name>
</gene>
<reference evidence="1" key="6">
    <citation type="submission" date="2002-04" db="EMBL/GenBank/DDBJ databases">
        <authorList>
            <person name="Adachi J."/>
            <person name="Aizawa K."/>
            <person name="Akimura T."/>
            <person name="Arakawa T."/>
            <person name="Bono H."/>
            <person name="Carninci P."/>
            <person name="Fukuda S."/>
            <person name="Furuno M."/>
            <person name="Hanagaki T."/>
            <person name="Hara A."/>
            <person name="Hashizume W."/>
            <person name="Hayashida K."/>
            <person name="Hayatsu N."/>
            <person name="Hiramoto K."/>
            <person name="Hiraoka T."/>
            <person name="Hirozane T."/>
            <person name="Hori F."/>
            <person name="Imotani K."/>
            <person name="Ishii Y."/>
            <person name="Itoh M."/>
            <person name="Kagawa I."/>
            <person name="Kasukawa T."/>
            <person name="Katoh H."/>
            <person name="Kawai J."/>
            <person name="Kojima Y."/>
            <person name="Kondo S."/>
            <person name="Konno H."/>
            <person name="Kouda M."/>
            <person name="Koya S."/>
            <person name="Kurihara C."/>
            <person name="Matsuyama T."/>
            <person name="Miyazaki A."/>
            <person name="Murata M."/>
            <person name="Nakamura M."/>
            <person name="Nishi K."/>
            <person name="Nomura K."/>
            <person name="Numazaki R."/>
            <person name="Ohno M."/>
            <person name="Ohsato N."/>
            <person name="Okazaki Y."/>
            <person name="Saito R."/>
            <person name="Saitoh H."/>
            <person name="Sakai C."/>
            <person name="Sakai K."/>
            <person name="Sakazume N."/>
            <person name="Sano H."/>
            <person name="Sasaki D."/>
            <person name="Shibata K."/>
            <person name="Shinagawa A."/>
            <person name="Shiraki T."/>
            <person name="Sogabe Y."/>
            <person name="Tagami M."/>
            <person name="Tagawa A."/>
            <person name="Takahashi F."/>
            <person name="Takaku-Akahira S."/>
            <person name="Takeda Y."/>
            <person name="Tanaka T."/>
            <person name="Tomaru A."/>
            <person name="Toya T."/>
            <person name="Yasunishi A."/>
            <person name="Muramatsu M."/>
            <person name="Hayashizaki Y."/>
        </authorList>
    </citation>
    <scope>NUCLEOTIDE SEQUENCE</scope>
    <source>
        <strain evidence="1">C57BL/6J</strain>
    </source>
</reference>
<reference evidence="1" key="7">
    <citation type="journal article" date="2005" name="Science">
        <title>The Transcriptional Landscape of the Mammalian Genome.</title>
        <authorList>
            <consortium name="The FANTOM Consortium"/>
            <consortium name="Riken Genome Exploration Research Group and Genome Science Group (Genome Network Project Core Group)"/>
        </authorList>
    </citation>
    <scope>NUCLEOTIDE SEQUENCE</scope>
    <source>
        <strain evidence="1">C57BL/6J</strain>
    </source>
</reference>
<dbReference type="AlphaFoldDB" id="Q8C238"/>
<evidence type="ECO:0000313" key="2">
    <source>
        <dbReference type="MGI" id="MGI:3642542"/>
    </source>
</evidence>
<name>Q8C238_MOUSE</name>
<reference evidence="1" key="4">
    <citation type="journal article" date="2001" name="Nature">
        <title>Functional annotation of a full-length mouse cDNA collection.</title>
        <authorList>
            <consortium name="The RIKEN Genome Exploration Research Group Phase II Team and the FANTOM Consortium"/>
        </authorList>
    </citation>
    <scope>NUCLEOTIDE SEQUENCE</scope>
    <source>
        <strain evidence="1">C57BL/6J</strain>
    </source>
</reference>
<reference evidence="1" key="1">
    <citation type="journal article" date="1999" name="Methods Enzymol.">
        <title>High-efficiency full-length cDNA cloning.</title>
        <authorList>
            <person name="Carninci P."/>
            <person name="Hayashizaki Y."/>
        </authorList>
    </citation>
    <scope>NUCLEOTIDE SEQUENCE</scope>
    <source>
        <strain evidence="1">C57BL/6J</strain>
    </source>
</reference>
<organism evidence="1">
    <name type="scientific">Mus musculus</name>
    <name type="common">Mouse</name>
    <dbReference type="NCBI Taxonomy" id="10090"/>
    <lineage>
        <taxon>Eukaryota</taxon>
        <taxon>Metazoa</taxon>
        <taxon>Chordata</taxon>
        <taxon>Craniata</taxon>
        <taxon>Vertebrata</taxon>
        <taxon>Euteleostomi</taxon>
        <taxon>Mammalia</taxon>
        <taxon>Eutheria</taxon>
        <taxon>Euarchontoglires</taxon>
        <taxon>Glires</taxon>
        <taxon>Rodentia</taxon>
        <taxon>Myomorpha</taxon>
        <taxon>Muroidea</taxon>
        <taxon>Muridae</taxon>
        <taxon>Murinae</taxon>
        <taxon>Mus</taxon>
        <taxon>Mus</taxon>
    </lineage>
</organism>
<dbReference type="MGI" id="MGI:3642542">
    <property type="gene designation" value="Gm10305"/>
</dbReference>
<reference evidence="1" key="5">
    <citation type="journal article" date="2002" name="Nature">
        <title>Analysis of the mouse transcriptome based on functional annotation of 60,770 full-length cDNAs.</title>
        <authorList>
            <consortium name="The FANTOM Consortium and the RIKEN Genome Exploration Research Group Phase I and II Team"/>
        </authorList>
    </citation>
    <scope>NUCLEOTIDE SEQUENCE</scope>
    <source>
        <strain evidence="1">C57BL/6J</strain>
    </source>
</reference>
<proteinExistence type="evidence at transcript level"/>
<sequence>MVANLTWKHYKNRTERSALNSLNFFLKYLQRFYTQAPCRLFSANAALAQPAKPPAESRQTMVGKALWGGLRCKDSHGIMSPSFPEGSSRITKRRLSPSNEIQQFIMSDSATEG</sequence>
<protein>
    <submittedName>
        <fullName evidence="1">Uncharacterized protein</fullName>
    </submittedName>
</protein>
<dbReference type="EMBL" id="AK089333">
    <property type="protein sequence ID" value="BAC40845.1"/>
    <property type="molecule type" value="mRNA"/>
</dbReference>
<evidence type="ECO:0000313" key="1">
    <source>
        <dbReference type="EMBL" id="BAC40845.1"/>
    </source>
</evidence>